<keyword evidence="2" id="KW-1185">Reference proteome</keyword>
<comment type="caution">
    <text evidence="1">The sequence shown here is derived from an EMBL/GenBank/DDBJ whole genome shotgun (WGS) entry which is preliminary data.</text>
</comment>
<dbReference type="AlphaFoldDB" id="A0A9X2JFF9"/>
<sequence length="111" mass="12657">MLYVDSPVDIGELVLTANDFRSISGRVTKEDFATADTATSLRIVHAKRFADAAEVWPIDYVTARLGIARLLFGVVEIIEPDHRRISLSWLQIKNAHTVDPRWFWYNLGRSN</sequence>
<reference evidence="1" key="1">
    <citation type="submission" date="2022-06" db="EMBL/GenBank/DDBJ databases">
        <title>Aeoliella straminimaris, a novel planctomycete from sediments.</title>
        <authorList>
            <person name="Vitorino I.R."/>
            <person name="Lage O.M."/>
        </authorList>
    </citation>
    <scope>NUCLEOTIDE SEQUENCE</scope>
    <source>
        <strain evidence="1">ICT_H6.2</strain>
    </source>
</reference>
<dbReference type="Proteomes" id="UP001155241">
    <property type="component" value="Unassembled WGS sequence"/>
</dbReference>
<evidence type="ECO:0000313" key="2">
    <source>
        <dbReference type="Proteomes" id="UP001155241"/>
    </source>
</evidence>
<organism evidence="1 2">
    <name type="scientific">Aeoliella straminimaris</name>
    <dbReference type="NCBI Taxonomy" id="2954799"/>
    <lineage>
        <taxon>Bacteria</taxon>
        <taxon>Pseudomonadati</taxon>
        <taxon>Planctomycetota</taxon>
        <taxon>Planctomycetia</taxon>
        <taxon>Pirellulales</taxon>
        <taxon>Lacipirellulaceae</taxon>
        <taxon>Aeoliella</taxon>
    </lineage>
</organism>
<gene>
    <name evidence="1" type="ORF">NG895_07055</name>
</gene>
<accession>A0A9X2JFF9</accession>
<proteinExistence type="predicted"/>
<name>A0A9X2JFF9_9BACT</name>
<dbReference type="EMBL" id="JAMXLR010000026">
    <property type="protein sequence ID" value="MCO6043661.1"/>
    <property type="molecule type" value="Genomic_DNA"/>
</dbReference>
<protein>
    <submittedName>
        <fullName evidence="1">Uncharacterized protein</fullName>
    </submittedName>
</protein>
<dbReference type="RefSeq" id="WP_252851768.1">
    <property type="nucleotide sequence ID" value="NZ_JAMXLR010000026.1"/>
</dbReference>
<evidence type="ECO:0000313" key="1">
    <source>
        <dbReference type="EMBL" id="MCO6043661.1"/>
    </source>
</evidence>